<evidence type="ECO:0000313" key="2">
    <source>
        <dbReference type="Proteomes" id="UP000218231"/>
    </source>
</evidence>
<comment type="caution">
    <text evidence="1">The sequence shown here is derived from an EMBL/GenBank/DDBJ whole genome shotgun (WGS) entry which is preliminary data.</text>
</comment>
<sequence length="343" mass="37620">MPAELRVRAAEVRRRSAQHERVRRRRRPLRHPHARIVVAILVIGIFHADREVLAELLFDTAAADDAPLVALAELAEGIGGVGRREFAIDPRIARSERAVEQRRARCVADAAANARFPIQLAGHDVIGGRRRKGADAVGDLALAEFADRTDHDVAALRVHADPPIVRPAIAIVGAAAGRRRRATRAAITEAGREGVGARRGRHRIAEAAVRPAIEQDARTDVVRLDVIAAGSADIDAAERRIVGHLLRLRGGGEGCRGKRAGDQNRTHMSLPTDVTVGQGTSAPTENMRQINQIAQVWLLCTSVEIFEQHASLAQYWYRLRCSLMVPPDGPGFVRFVRYPRQQL</sequence>
<accession>A0A2A2K8G3</accession>
<dbReference type="AlphaFoldDB" id="A0A2A2K8G3"/>
<dbReference type="EMBL" id="LIAE01009330">
    <property type="protein sequence ID" value="PAV70208.1"/>
    <property type="molecule type" value="Genomic_DNA"/>
</dbReference>
<proteinExistence type="predicted"/>
<dbReference type="Proteomes" id="UP000218231">
    <property type="component" value="Unassembled WGS sequence"/>
</dbReference>
<keyword evidence="2" id="KW-1185">Reference proteome</keyword>
<protein>
    <submittedName>
        <fullName evidence="1">Uncharacterized protein</fullName>
    </submittedName>
</protein>
<reference evidence="1 2" key="1">
    <citation type="journal article" date="2017" name="Curr. Biol.">
        <title>Genome architecture and evolution of a unichromosomal asexual nematode.</title>
        <authorList>
            <person name="Fradin H."/>
            <person name="Zegar C."/>
            <person name="Gutwein M."/>
            <person name="Lucas J."/>
            <person name="Kovtun M."/>
            <person name="Corcoran D."/>
            <person name="Baugh L.R."/>
            <person name="Kiontke K."/>
            <person name="Gunsalus K."/>
            <person name="Fitch D.H."/>
            <person name="Piano F."/>
        </authorList>
    </citation>
    <scope>NUCLEOTIDE SEQUENCE [LARGE SCALE GENOMIC DNA]</scope>
    <source>
        <strain evidence="1">PF1309</strain>
    </source>
</reference>
<organism evidence="1 2">
    <name type="scientific">Diploscapter pachys</name>
    <dbReference type="NCBI Taxonomy" id="2018661"/>
    <lineage>
        <taxon>Eukaryota</taxon>
        <taxon>Metazoa</taxon>
        <taxon>Ecdysozoa</taxon>
        <taxon>Nematoda</taxon>
        <taxon>Chromadorea</taxon>
        <taxon>Rhabditida</taxon>
        <taxon>Rhabditina</taxon>
        <taxon>Rhabditomorpha</taxon>
        <taxon>Rhabditoidea</taxon>
        <taxon>Rhabditidae</taxon>
        <taxon>Diploscapter</taxon>
    </lineage>
</organism>
<evidence type="ECO:0000313" key="1">
    <source>
        <dbReference type="EMBL" id="PAV70208.1"/>
    </source>
</evidence>
<name>A0A2A2K8G3_9BILA</name>
<gene>
    <name evidence="1" type="ORF">WR25_01592</name>
</gene>